<dbReference type="Gene3D" id="3.40.190.10">
    <property type="entry name" value="Periplasmic binding protein-like II"/>
    <property type="match status" value="1"/>
</dbReference>
<dbReference type="EMBL" id="LNXY01000034">
    <property type="protein sequence ID" value="KTC84014.1"/>
    <property type="molecule type" value="Genomic_DNA"/>
</dbReference>
<evidence type="ECO:0000313" key="8">
    <source>
        <dbReference type="Proteomes" id="UP000054736"/>
    </source>
</evidence>
<dbReference type="InterPro" id="IPR000914">
    <property type="entry name" value="SBP_5_dom"/>
</dbReference>
<feature type="transmembrane region" description="Helical" evidence="5">
    <location>
        <begin position="688"/>
        <end position="710"/>
    </location>
</feature>
<evidence type="ECO:0000259" key="6">
    <source>
        <dbReference type="Pfam" id="PF00496"/>
    </source>
</evidence>
<dbReference type="Proteomes" id="UP000054736">
    <property type="component" value="Unassembled WGS sequence"/>
</dbReference>
<comment type="subcellular location">
    <subcellularLocation>
        <location evidence="1">Cell envelope</location>
    </subcellularLocation>
</comment>
<sequence length="723" mass="83188">MKALCRQGIVFIILLFALLPIHASNWILNNPYPASQAKQKIYYSSFNEQPKTLDPARSYSSNEYQFTMQIYEPVLSYDYFARPYKVVPLIATTMPDIRYLDKYSRPLTIQDGAEIAYTVYTIHIKPGVFFQPHPALAKDEKGNYRYLHLAEDYLYEQDINKLADFKYTGTRELTVDDYIYEIKRLAHPAVNSAIYGLMSDHIVGFHEYASALPSTATGFVDLRKYPMAGLRKLDNYSFEITIKGQYPQFLFWLAMPFFAPIPWEADCFYSQPGMEEKNLSFEWYPIGTGPFMLTENNPNRRMVLNKNPNFRQDYFPQNGSSEDETKGYLLHAGEPLPLIDRAIYTLEKESIPRWNKFLQGYYDVSGISADSFDQAIQISRSGLPRLSQGMLDKKMNLTQTTDTSVFYIGFNMLDPVVGGQSERARKLRLAVSIAVNYDENIAIFLNGRGKAAQGPIPPGIFGYKEGAAGINPYVYEWDGRKAKRKSIQVAKALMREAGYPGGRDPKTAKALILNYDVAVTGGPDDKAQLDWMRKQYARIGVDLNLRATQYNRFQDKMRSGNVQIFSWGWNADYPDPENFLFMFYGTNGRAEYGGENSSNYKNSRYDSLFEQMKNRGNDETRQRIIDEMVEMLRHDAPWIWGVNTQSLFLSQQWVSPTKPNTISTNTLKYIAIDLAKRNSLRELWNQPVLWPIGLLVLFIMLSLLPLFIAYRRKEKLQAARFKL</sequence>
<keyword evidence="5" id="KW-0812">Transmembrane</keyword>
<evidence type="ECO:0000256" key="2">
    <source>
        <dbReference type="ARBA" id="ARBA00005695"/>
    </source>
</evidence>
<proteinExistence type="inferred from homology"/>
<dbReference type="PIRSF" id="PIRSF002741">
    <property type="entry name" value="MppA"/>
    <property type="match status" value="1"/>
</dbReference>
<name>A0A0W0SL12_9GAMM</name>
<evidence type="ECO:0000256" key="5">
    <source>
        <dbReference type="SAM" id="Phobius"/>
    </source>
</evidence>
<evidence type="ECO:0000256" key="4">
    <source>
        <dbReference type="ARBA" id="ARBA00022729"/>
    </source>
</evidence>
<evidence type="ECO:0000313" key="7">
    <source>
        <dbReference type="EMBL" id="KTC84014.1"/>
    </source>
</evidence>
<dbReference type="PANTHER" id="PTHR30290:SF10">
    <property type="entry name" value="PERIPLASMIC OLIGOPEPTIDE-BINDING PROTEIN-RELATED"/>
    <property type="match status" value="1"/>
</dbReference>
<dbReference type="OrthoDB" id="9801912at2"/>
<dbReference type="InterPro" id="IPR030678">
    <property type="entry name" value="Peptide/Ni-bd"/>
</dbReference>
<dbReference type="Pfam" id="PF00496">
    <property type="entry name" value="SBP_bac_5"/>
    <property type="match status" value="1"/>
</dbReference>
<dbReference type="PANTHER" id="PTHR30290">
    <property type="entry name" value="PERIPLASMIC BINDING COMPONENT OF ABC TRANSPORTER"/>
    <property type="match status" value="1"/>
</dbReference>
<keyword evidence="3" id="KW-0813">Transport</keyword>
<dbReference type="GO" id="GO:0030288">
    <property type="term" value="C:outer membrane-bounded periplasmic space"/>
    <property type="evidence" value="ECO:0007669"/>
    <property type="project" value="UniProtKB-ARBA"/>
</dbReference>
<feature type="domain" description="Solute-binding protein family 5" evidence="6">
    <location>
        <begin position="166"/>
        <end position="588"/>
    </location>
</feature>
<dbReference type="CDD" id="cd08505">
    <property type="entry name" value="PBP2_NikA_DppA_OppA_like_18"/>
    <property type="match status" value="1"/>
</dbReference>
<keyword evidence="5" id="KW-1133">Transmembrane helix</keyword>
<dbReference type="Gene3D" id="3.10.105.10">
    <property type="entry name" value="Dipeptide-binding Protein, Domain 3"/>
    <property type="match status" value="1"/>
</dbReference>
<accession>A0A0W0SL12</accession>
<dbReference type="GO" id="GO:0043190">
    <property type="term" value="C:ATP-binding cassette (ABC) transporter complex"/>
    <property type="evidence" value="ECO:0007669"/>
    <property type="project" value="InterPro"/>
</dbReference>
<dbReference type="Gene3D" id="3.90.76.10">
    <property type="entry name" value="Dipeptide-binding Protein, Domain 1"/>
    <property type="match status" value="1"/>
</dbReference>
<dbReference type="PATRIC" id="fig|1212489.4.peg.3319"/>
<evidence type="ECO:0000256" key="1">
    <source>
        <dbReference type="ARBA" id="ARBA00004196"/>
    </source>
</evidence>
<dbReference type="STRING" id="1212489.Ldro_3134"/>
<keyword evidence="5" id="KW-0472">Membrane</keyword>
<protein>
    <submittedName>
        <fullName evidence="7">Extracellular solute-binding protein</fullName>
    </submittedName>
</protein>
<dbReference type="AlphaFoldDB" id="A0A0W0SL12"/>
<gene>
    <name evidence="7" type="ORF">Ldro_3134</name>
</gene>
<keyword evidence="4" id="KW-0732">Signal</keyword>
<dbReference type="SUPFAM" id="SSF53850">
    <property type="entry name" value="Periplasmic binding protein-like II"/>
    <property type="match status" value="1"/>
</dbReference>
<dbReference type="GO" id="GO:1904680">
    <property type="term" value="F:peptide transmembrane transporter activity"/>
    <property type="evidence" value="ECO:0007669"/>
    <property type="project" value="TreeGrafter"/>
</dbReference>
<evidence type="ECO:0000256" key="3">
    <source>
        <dbReference type="ARBA" id="ARBA00022448"/>
    </source>
</evidence>
<comment type="caution">
    <text evidence="7">The sequence shown here is derived from an EMBL/GenBank/DDBJ whole genome shotgun (WGS) entry which is preliminary data.</text>
</comment>
<organism evidence="7 8">
    <name type="scientific">Legionella drozanskii LLAP-1</name>
    <dbReference type="NCBI Taxonomy" id="1212489"/>
    <lineage>
        <taxon>Bacteria</taxon>
        <taxon>Pseudomonadati</taxon>
        <taxon>Pseudomonadota</taxon>
        <taxon>Gammaproteobacteria</taxon>
        <taxon>Legionellales</taxon>
        <taxon>Legionellaceae</taxon>
        <taxon>Legionella</taxon>
    </lineage>
</organism>
<reference evidence="7 8" key="1">
    <citation type="submission" date="2015-11" db="EMBL/GenBank/DDBJ databases">
        <title>Genomic analysis of 38 Legionella species identifies large and diverse effector repertoires.</title>
        <authorList>
            <person name="Burstein D."/>
            <person name="Amaro F."/>
            <person name="Zusman T."/>
            <person name="Lifshitz Z."/>
            <person name="Cohen O."/>
            <person name="Gilbert J.A."/>
            <person name="Pupko T."/>
            <person name="Shuman H.A."/>
            <person name="Segal G."/>
        </authorList>
    </citation>
    <scope>NUCLEOTIDE SEQUENCE [LARGE SCALE GENOMIC DNA]</scope>
    <source>
        <strain evidence="7 8">ATCC 700990</strain>
    </source>
</reference>
<dbReference type="InterPro" id="IPR039424">
    <property type="entry name" value="SBP_5"/>
</dbReference>
<dbReference type="GO" id="GO:0015833">
    <property type="term" value="P:peptide transport"/>
    <property type="evidence" value="ECO:0007669"/>
    <property type="project" value="TreeGrafter"/>
</dbReference>
<keyword evidence="8" id="KW-1185">Reference proteome</keyword>
<comment type="similarity">
    <text evidence="2">Belongs to the bacterial solute-binding protein 5 family.</text>
</comment>